<sequence>MSAISLPTQPPAQPSNGAVANATVPPTPPASDPAQGVPGEEVSDTDSFNLRTYDRHWVKPDSLQHFVQWIKIPNPNYVPNGNQPRYIKWAKKLSDVPLILRDMGPPDGSIFDPKKTWEAEKPLYEAKKEAEEKALAGEFDVEEVAEVVAEVTVGKAKTAKEKAEDKKERKARQDAKKAEKNSKAGKLSKAEMIAKNDKKKENSVHKADIERMKNNNTIDLLLDAKVSTVTGQLQRMLKMLSIAVSAKERGKSGSSEEEVLDILWALEEMEVFRAADEEIARDKDLRKALKKKLKEAEKEGKDGKKDKDKKKDKKKKKGEEVEDEVPPLSPNAEILKAFYDDESLRYKDALKSARKLMEEHQKKNDIVKFQMNKMHDRLPPLSRYNRKFKLEPWQCDVLAAIDKDQSTIVCAPTSSGKTLLSTYTCAKERMNSKGKRGTVLFVLPSEVLVWQIAATYAKFFKGNVTVCTDSITFQEIGSEHRAQIYVGTPKALELALTKARGCAGQEMMANSQRESIVLDGGFDFQYMVLDEVHTLNGPEGDSLQRIIRFMRCPILALSATIGNAVQLRDWFQEVRNQHISVVEGTAVDPESQNEVLLKEHLARFINLQRYVVKEQTSVIDGKASTSYKMVKLHPVAAMTVERLQGNRDLVSSLSMTPVDMMDLWSALVKIFPEETEGEYKDDAPDSFFTILAAKTEEAKALASYEKYNQMRPGTATVDQLVGHDVETWARGVEYVRAQEKFALSNYEKFNKLQAGTATLAQLVESPEGIGGWVFGPAADEDDEKKKDKKDKDKKKDKKDKKKDKKKDDPLKKRITLPMTKTFENRLKDILATLAESQPEKYEQLRSIFDPPPLEKIDSIDITDQLYGVVSELKDKKLLPAVAFQLSTFGAFQMFKTLLKSLELAQNEKYPNHRKELREKAAIAEAFKRQAEGKAASGHGDNEKEKTEEAKDGHADDGPQTEDIFQPHPDFVLSPPGKGRLNAKEIDDVREAMKKAGEALDVNHALIRGLRRGIAIYTNEVGFACYRRQVQTLAQQGKIAVVFSDEALAYGVNMPFRSCVFCGDMGSALTPLIAQQMQGRAGRRGMDVQGNIVYLGMEWDVIENLMLGQISQVTGNNPHYPLLALQRALAMSNDPNDPNFVHGKDVDLADLDTQERANAKKWAKMSEAFENGVRKSATWQNRIPTVDEAGMEQVSGPSLANFCGVETTPNYFQVSREIIRQLGYVDFDMQLTIDHNVASMVWELGINFIAEAVNIAYCLETLYQKFVNNNRRSHKNEGDQNAFMACLLQIVDRVPCSEGDVSLQRYLKVEVEEGTGKLVDESSKDVFVDMHADMCMFRDKVNAFSLPAGAEDEKQRLILPNLGGDPEVGIGLDAGVYELLQTKRKEFPDSVPTARRNELKTRVYKFGCILRCMNNNIQQPHGKYKELSEYTNKCFSAVGYSLKDMMNQLQDQDDLVLG</sequence>
<feature type="compositionally biased region" description="Basic and acidic residues" evidence="3">
    <location>
        <begin position="939"/>
        <end position="956"/>
    </location>
</feature>
<gene>
    <name evidence="5" type="ORF">TrST_g1063</name>
</gene>
<feature type="region of interest" description="Disordered" evidence="3">
    <location>
        <begin position="773"/>
        <end position="810"/>
    </location>
</feature>
<evidence type="ECO:0000256" key="2">
    <source>
        <dbReference type="ARBA" id="ARBA00022806"/>
    </source>
</evidence>
<evidence type="ECO:0000313" key="6">
    <source>
        <dbReference type="Proteomes" id="UP001165085"/>
    </source>
</evidence>
<keyword evidence="6" id="KW-1185">Reference proteome</keyword>
<evidence type="ECO:0000256" key="3">
    <source>
        <dbReference type="SAM" id="MobiDB-lite"/>
    </source>
</evidence>
<feature type="compositionally biased region" description="Basic residues" evidence="3">
    <location>
        <begin position="307"/>
        <end position="316"/>
    </location>
</feature>
<dbReference type="GO" id="GO:0005524">
    <property type="term" value="F:ATP binding"/>
    <property type="evidence" value="ECO:0007669"/>
    <property type="project" value="InterPro"/>
</dbReference>
<feature type="region of interest" description="Disordered" evidence="3">
    <location>
        <begin position="1"/>
        <end position="46"/>
    </location>
</feature>
<feature type="domain" description="Helicase ATP-binding" evidence="4">
    <location>
        <begin position="398"/>
        <end position="579"/>
    </location>
</feature>
<dbReference type="InterPro" id="IPR011545">
    <property type="entry name" value="DEAD/DEAH_box_helicase_dom"/>
</dbReference>
<reference evidence="6" key="1">
    <citation type="journal article" date="2023" name="Commun. Biol.">
        <title>Genome analysis of Parmales, the sister group of diatoms, reveals the evolutionary specialization of diatoms from phago-mixotrophs to photoautotrophs.</title>
        <authorList>
            <person name="Ban H."/>
            <person name="Sato S."/>
            <person name="Yoshikawa S."/>
            <person name="Yamada K."/>
            <person name="Nakamura Y."/>
            <person name="Ichinomiya M."/>
            <person name="Sato N."/>
            <person name="Blanc-Mathieu R."/>
            <person name="Endo H."/>
            <person name="Kuwata A."/>
            <person name="Ogata H."/>
        </authorList>
    </citation>
    <scope>NUCLEOTIDE SEQUENCE [LARGE SCALE GENOMIC DNA]</scope>
    <source>
        <strain evidence="6">NIES 3701</strain>
    </source>
</reference>
<feature type="compositionally biased region" description="Basic and acidic residues" evidence="3">
    <location>
        <begin position="294"/>
        <end position="306"/>
    </location>
</feature>
<feature type="region of interest" description="Disordered" evidence="3">
    <location>
        <begin position="928"/>
        <end position="976"/>
    </location>
</feature>
<keyword evidence="2" id="KW-0347">Helicase</keyword>
<dbReference type="Gene3D" id="3.40.50.300">
    <property type="entry name" value="P-loop containing nucleotide triphosphate hydrolases"/>
    <property type="match status" value="2"/>
</dbReference>
<dbReference type="GO" id="GO:0005737">
    <property type="term" value="C:cytoplasm"/>
    <property type="evidence" value="ECO:0007669"/>
    <property type="project" value="TreeGrafter"/>
</dbReference>
<dbReference type="EMBL" id="BRXY01000074">
    <property type="protein sequence ID" value="GMH61905.1"/>
    <property type="molecule type" value="Genomic_DNA"/>
</dbReference>
<dbReference type="InterPro" id="IPR027417">
    <property type="entry name" value="P-loop_NTPase"/>
</dbReference>
<dbReference type="Pfam" id="PF00270">
    <property type="entry name" value="DEAD"/>
    <property type="match status" value="1"/>
</dbReference>
<evidence type="ECO:0000313" key="5">
    <source>
        <dbReference type="EMBL" id="GMH61905.1"/>
    </source>
</evidence>
<feature type="region of interest" description="Disordered" evidence="3">
    <location>
        <begin position="162"/>
        <end position="188"/>
    </location>
</feature>
<dbReference type="SUPFAM" id="SSF52540">
    <property type="entry name" value="P-loop containing nucleoside triphosphate hydrolases"/>
    <property type="match status" value="2"/>
</dbReference>
<dbReference type="InterPro" id="IPR014001">
    <property type="entry name" value="Helicase_ATP-bd"/>
</dbReference>
<feature type="region of interest" description="Disordered" evidence="3">
    <location>
        <begin position="294"/>
        <end position="326"/>
    </location>
</feature>
<dbReference type="InterPro" id="IPR052431">
    <property type="entry name" value="SKI2_subfamily_helicases"/>
</dbReference>
<evidence type="ECO:0000259" key="4">
    <source>
        <dbReference type="PROSITE" id="PS51192"/>
    </source>
</evidence>
<dbReference type="GO" id="GO:0004386">
    <property type="term" value="F:helicase activity"/>
    <property type="evidence" value="ECO:0007669"/>
    <property type="project" value="UniProtKB-KW"/>
</dbReference>
<evidence type="ECO:0000256" key="1">
    <source>
        <dbReference type="ARBA" id="ARBA00022801"/>
    </source>
</evidence>
<dbReference type="PROSITE" id="PS51192">
    <property type="entry name" value="HELICASE_ATP_BIND_1"/>
    <property type="match status" value="1"/>
</dbReference>
<keyword evidence="1" id="KW-0378">Hydrolase</keyword>
<accession>A0A9W7A2L5</accession>
<dbReference type="GO" id="GO:0003676">
    <property type="term" value="F:nucleic acid binding"/>
    <property type="evidence" value="ECO:0007669"/>
    <property type="project" value="InterPro"/>
</dbReference>
<keyword evidence="2" id="KW-0067">ATP-binding</keyword>
<dbReference type="Proteomes" id="UP001165085">
    <property type="component" value="Unassembled WGS sequence"/>
</dbReference>
<organism evidence="5 6">
    <name type="scientific">Triparma strigata</name>
    <dbReference type="NCBI Taxonomy" id="1606541"/>
    <lineage>
        <taxon>Eukaryota</taxon>
        <taxon>Sar</taxon>
        <taxon>Stramenopiles</taxon>
        <taxon>Ochrophyta</taxon>
        <taxon>Bolidophyceae</taxon>
        <taxon>Parmales</taxon>
        <taxon>Triparmaceae</taxon>
        <taxon>Triparma</taxon>
    </lineage>
</organism>
<name>A0A9W7A2L5_9STRA</name>
<proteinExistence type="predicted"/>
<dbReference type="PANTHER" id="PTHR44533">
    <property type="entry name" value="DEAD/H RNA HELICASE, PUTATIVE-RELATED"/>
    <property type="match status" value="1"/>
</dbReference>
<dbReference type="OrthoDB" id="64767at2759"/>
<protein>
    <recommendedName>
        <fullName evidence="4">Helicase ATP-binding domain-containing protein</fullName>
    </recommendedName>
</protein>
<feature type="compositionally biased region" description="Basic residues" evidence="3">
    <location>
        <begin position="786"/>
        <end position="804"/>
    </location>
</feature>
<comment type="caution">
    <text evidence="5">The sequence shown here is derived from an EMBL/GenBank/DDBJ whole genome shotgun (WGS) entry which is preliminary data.</text>
</comment>
<dbReference type="PANTHER" id="PTHR44533:SF4">
    <property type="entry name" value="DEAD_H RNA HELICASE, PUTATIVE-RELATED"/>
    <property type="match status" value="1"/>
</dbReference>
<keyword evidence="2" id="KW-0547">Nucleotide-binding</keyword>
<dbReference type="GO" id="GO:0016787">
    <property type="term" value="F:hydrolase activity"/>
    <property type="evidence" value="ECO:0007669"/>
    <property type="project" value="UniProtKB-KW"/>
</dbReference>
<dbReference type="SMART" id="SM00487">
    <property type="entry name" value="DEXDc"/>
    <property type="match status" value="1"/>
</dbReference>